<dbReference type="Proteomes" id="UP000565579">
    <property type="component" value="Unassembled WGS sequence"/>
</dbReference>
<sequence length="106" mass="11339">MKGVGRGKRAVAALCALMSLPGCGTSIRLEADPVAVREASAVGTVMARTTQELLYENTVQVIHVMKVDVGEDNFADALSSVRRKALKDTVDGTYAYPMIELIKSNP</sequence>
<comment type="caution">
    <text evidence="1">The sequence shown here is derived from an EMBL/GenBank/DDBJ whole genome shotgun (WGS) entry which is preliminary data.</text>
</comment>
<reference evidence="1 2" key="1">
    <citation type="submission" date="2020-08" db="EMBL/GenBank/DDBJ databases">
        <title>Sequencing the genomes of 1000 actinobacteria strains.</title>
        <authorList>
            <person name="Klenk H.-P."/>
        </authorList>
    </citation>
    <scope>NUCLEOTIDE SEQUENCE [LARGE SCALE GENOMIC DNA]</scope>
    <source>
        <strain evidence="1 2">DSM 43768</strain>
    </source>
</reference>
<evidence type="ECO:0000313" key="2">
    <source>
        <dbReference type="Proteomes" id="UP000565579"/>
    </source>
</evidence>
<dbReference type="AlphaFoldDB" id="A0A7X0P3M5"/>
<organism evidence="1 2">
    <name type="scientific">Nonomuraea rubra</name>
    <dbReference type="NCBI Taxonomy" id="46180"/>
    <lineage>
        <taxon>Bacteria</taxon>
        <taxon>Bacillati</taxon>
        <taxon>Actinomycetota</taxon>
        <taxon>Actinomycetes</taxon>
        <taxon>Streptosporangiales</taxon>
        <taxon>Streptosporangiaceae</taxon>
        <taxon>Nonomuraea</taxon>
    </lineage>
</organism>
<name>A0A7X0P3M5_9ACTN</name>
<accession>A0A7X0P3M5</accession>
<keyword evidence="2" id="KW-1185">Reference proteome</keyword>
<dbReference type="EMBL" id="JACHMI010000001">
    <property type="protein sequence ID" value="MBB6554643.1"/>
    <property type="molecule type" value="Genomic_DNA"/>
</dbReference>
<proteinExistence type="predicted"/>
<dbReference type="RefSeq" id="WP_185109341.1">
    <property type="nucleotide sequence ID" value="NZ_JACHMI010000001.1"/>
</dbReference>
<protein>
    <submittedName>
        <fullName evidence="1">Uncharacterized protein</fullName>
    </submittedName>
</protein>
<evidence type="ECO:0000313" key="1">
    <source>
        <dbReference type="EMBL" id="MBB6554643.1"/>
    </source>
</evidence>
<gene>
    <name evidence="1" type="ORF">HD593_009438</name>
</gene>